<dbReference type="InterPro" id="IPR045376">
    <property type="entry name" value="Maf_N"/>
</dbReference>
<dbReference type="PANTHER" id="PTHR41786:SF1">
    <property type="entry name" value="6-HYDROXYMETHYLPTERIN DIPHOSPHOKINASE MPTE-LIKE DOMAIN-CONTAINING PROTEIN"/>
    <property type="match status" value="1"/>
</dbReference>
<evidence type="ECO:0000313" key="3">
    <source>
        <dbReference type="EMBL" id="MDT8903903.1"/>
    </source>
</evidence>
<dbReference type="Proteomes" id="UP001254848">
    <property type="component" value="Unassembled WGS sequence"/>
</dbReference>
<dbReference type="RefSeq" id="WP_413782343.1">
    <property type="nucleotide sequence ID" value="NZ_JAUOZS010000001.1"/>
</dbReference>
<sequence>MSLYADNLAFIAKHNPAVYRALAADAGDGADSADYLPESDNFIVRRNGMQILLHSEFDREREFDRLLQPVGEADKTVVIFGLGNGQVLQALRRRHPAVEHLVVIEPNVEIMRSFLAKHDFVESFSVFNKVSFVVGQSPEEARKMLEGLVLSLTFAEKKMAFIAPIAYRTLYADYHGLLVQGTLEAIRFHRVNKNTLESFRLHWLINDWRNLRHVSPDVGVFRDTFAGWPAVIVSAGPSLKKNMHLLPEVKKRALVIAVGSAISILDAHGIVPHFRIAVDATVENRPLFEKIDTAACPLLYNDHLFHEILPGYKGARVQMTTTNNDTLVPLIFSRAKISSLPVRSGFSVANIALYLLVQLRCSTIVLMGQDLCYTRGKLHAEGSWDEEIEDRYIRKQIETVDILGNQVYTDKTFIGMKKIFESIIADSPEVKYFNATEGGLAIEGAENVALADLLAGPLAEPRPVTSTIETILAAENANLPAKAEKIAASVEGIAGEVAKIIEYCRSVDRQYIKVHQLVETGVNRDRVMAETKKLRTLVAKLDKVEYYAKVVKPVFAERFEIRRGAMDYKNDDWRRQWSGEIGLLRLEMQEIQEYVLRTQALIEEYQGKRRLNIVFE</sequence>
<reference evidence="3 4" key="1">
    <citation type="submission" date="2023-07" db="EMBL/GenBank/DDBJ databases">
        <title>The novel representative of Negativicutes class, Anaeroselena agilis gen. nov. sp. nov.</title>
        <authorList>
            <person name="Prokofeva M.I."/>
            <person name="Elcheninov A.G."/>
            <person name="Klyukina A."/>
            <person name="Kublanov I.V."/>
            <person name="Frolov E.N."/>
            <person name="Podosokorskaya O.A."/>
        </authorList>
    </citation>
    <scope>NUCLEOTIDE SEQUENCE [LARGE SCALE GENOMIC DNA]</scope>
    <source>
        <strain evidence="3 4">4137-cl</strain>
    </source>
</reference>
<dbReference type="Pfam" id="PF20157">
    <property type="entry name" value="Maf_flag10_N"/>
    <property type="match status" value="1"/>
</dbReference>
<keyword evidence="4" id="KW-1185">Reference proteome</keyword>
<dbReference type="PANTHER" id="PTHR41786">
    <property type="entry name" value="MOTILITY ACCESSORY FACTOR MAF"/>
    <property type="match status" value="1"/>
</dbReference>
<feature type="domain" description="6-hydroxymethylpterin diphosphokinase MptE-like" evidence="1">
    <location>
        <begin position="211"/>
        <end position="375"/>
    </location>
</feature>
<evidence type="ECO:0000313" key="4">
    <source>
        <dbReference type="Proteomes" id="UP001254848"/>
    </source>
</evidence>
<evidence type="ECO:0000259" key="2">
    <source>
        <dbReference type="Pfam" id="PF20157"/>
    </source>
</evidence>
<dbReference type="Pfam" id="PF01973">
    <property type="entry name" value="MptE-like"/>
    <property type="match status" value="1"/>
</dbReference>
<proteinExistence type="predicted"/>
<dbReference type="InterPro" id="IPR002826">
    <property type="entry name" value="MptE-like"/>
</dbReference>
<evidence type="ECO:0000259" key="1">
    <source>
        <dbReference type="Pfam" id="PF01973"/>
    </source>
</evidence>
<protein>
    <submittedName>
        <fullName evidence="3">DUF115 domain-containing protein</fullName>
    </submittedName>
</protein>
<gene>
    <name evidence="3" type="ORF">Q4T40_21945</name>
</gene>
<feature type="domain" description="Glycosyltransferase Maf N-terminal" evidence="2">
    <location>
        <begin position="70"/>
        <end position="148"/>
    </location>
</feature>
<organism evidence="3 4">
    <name type="scientific">Anaeroselena agilis</name>
    <dbReference type="NCBI Taxonomy" id="3063788"/>
    <lineage>
        <taxon>Bacteria</taxon>
        <taxon>Bacillati</taxon>
        <taxon>Bacillota</taxon>
        <taxon>Negativicutes</taxon>
        <taxon>Acetonemataceae</taxon>
        <taxon>Anaeroselena</taxon>
    </lineage>
</organism>
<comment type="caution">
    <text evidence="3">The sequence shown here is derived from an EMBL/GenBank/DDBJ whole genome shotgun (WGS) entry which is preliminary data.</text>
</comment>
<name>A0ABU3P5V0_9FIRM</name>
<dbReference type="EMBL" id="JAUOZS010000001">
    <property type="protein sequence ID" value="MDT8903903.1"/>
    <property type="molecule type" value="Genomic_DNA"/>
</dbReference>
<accession>A0ABU3P5V0</accession>